<protein>
    <submittedName>
        <fullName evidence="7">RNA polymerase sigma factor</fullName>
    </submittedName>
</protein>
<dbReference type="InterPro" id="IPR036388">
    <property type="entry name" value="WH-like_DNA-bd_sf"/>
</dbReference>
<evidence type="ECO:0000313" key="8">
    <source>
        <dbReference type="Proteomes" id="UP000635565"/>
    </source>
</evidence>
<proteinExistence type="inferred from homology"/>
<dbReference type="Gene3D" id="1.10.10.10">
    <property type="entry name" value="Winged helix-like DNA-binding domain superfamily/Winged helix DNA-binding domain"/>
    <property type="match status" value="1"/>
</dbReference>
<dbReference type="InterPro" id="IPR039425">
    <property type="entry name" value="RNA_pol_sigma-70-like"/>
</dbReference>
<reference evidence="7 8" key="1">
    <citation type="journal article" date="2021" name="Int. J. Syst. Evol. Microbiol.">
        <title>Reticulibacter mediterranei gen. nov., sp. nov., within the new family Reticulibacteraceae fam. nov., and Ktedonospora formicarum gen. nov., sp. nov., Ktedonobacter robiniae sp. nov., Dictyobacter formicarum sp. nov. and Dictyobacter arantiisoli sp. nov., belonging to the class Ktedonobacteria.</title>
        <authorList>
            <person name="Yabe S."/>
            <person name="Zheng Y."/>
            <person name="Wang C.M."/>
            <person name="Sakai Y."/>
            <person name="Abe K."/>
            <person name="Yokota A."/>
            <person name="Donadio S."/>
            <person name="Cavaletti L."/>
            <person name="Monciardini P."/>
        </authorList>
    </citation>
    <scope>NUCLEOTIDE SEQUENCE [LARGE SCALE GENOMIC DNA]</scope>
    <source>
        <strain evidence="7 8">SOSP1-9</strain>
    </source>
</reference>
<accession>A0ABQ3VQW9</accession>
<dbReference type="SUPFAM" id="SSF88946">
    <property type="entry name" value="Sigma2 domain of RNA polymerase sigma factors"/>
    <property type="match status" value="1"/>
</dbReference>
<dbReference type="SUPFAM" id="SSF88659">
    <property type="entry name" value="Sigma3 and sigma4 domains of RNA polymerase sigma factors"/>
    <property type="match status" value="1"/>
</dbReference>
<keyword evidence="3" id="KW-0731">Sigma factor</keyword>
<name>A0ABQ3VQW9_9CHLR</name>
<evidence type="ECO:0000313" key="7">
    <source>
        <dbReference type="EMBL" id="GHO88667.1"/>
    </source>
</evidence>
<comment type="caution">
    <text evidence="7">The sequence shown here is derived from an EMBL/GenBank/DDBJ whole genome shotgun (WGS) entry which is preliminary data.</text>
</comment>
<dbReference type="NCBIfam" id="TIGR02937">
    <property type="entry name" value="sigma70-ECF"/>
    <property type="match status" value="1"/>
</dbReference>
<evidence type="ECO:0000256" key="4">
    <source>
        <dbReference type="ARBA" id="ARBA00023163"/>
    </source>
</evidence>
<dbReference type="PANTHER" id="PTHR43133">
    <property type="entry name" value="RNA POLYMERASE ECF-TYPE SIGMA FACTO"/>
    <property type="match status" value="1"/>
</dbReference>
<gene>
    <name evidence="7" type="primary">sigE_2</name>
    <name evidence="7" type="ORF">KSZ_66730</name>
</gene>
<dbReference type="Pfam" id="PF08281">
    <property type="entry name" value="Sigma70_r4_2"/>
    <property type="match status" value="1"/>
</dbReference>
<evidence type="ECO:0000256" key="1">
    <source>
        <dbReference type="ARBA" id="ARBA00010641"/>
    </source>
</evidence>
<evidence type="ECO:0000259" key="6">
    <source>
        <dbReference type="Pfam" id="PF08281"/>
    </source>
</evidence>
<dbReference type="PANTHER" id="PTHR43133:SF51">
    <property type="entry name" value="RNA POLYMERASE SIGMA FACTOR"/>
    <property type="match status" value="1"/>
</dbReference>
<dbReference type="RefSeq" id="WP_201366226.1">
    <property type="nucleotide sequence ID" value="NZ_BNJJ01000026.1"/>
</dbReference>
<dbReference type="Gene3D" id="1.10.1740.10">
    <property type="match status" value="1"/>
</dbReference>
<evidence type="ECO:0000256" key="2">
    <source>
        <dbReference type="ARBA" id="ARBA00023015"/>
    </source>
</evidence>
<dbReference type="InterPro" id="IPR007627">
    <property type="entry name" value="RNA_pol_sigma70_r2"/>
</dbReference>
<sequence>MPLDAYELDLIRRAVNGDHDAFGALILVYERPLLTYIYSMLRDWEYARDVLQETFIAAYYALPRWQPPESRSTKGAKKPSSSALVDEWSNVMLHPLAPWLYRIATNSALTFLKKQAHQTPTLSHASVDSSTDDATPEEHYLVRELLREVLSCLSEEDAMCIILRFGFDEQYNEIAKKIHASEEATRKRIARGLITLRSAYTRMTERKALL</sequence>
<dbReference type="InterPro" id="IPR013324">
    <property type="entry name" value="RNA_pol_sigma_r3/r4-like"/>
</dbReference>
<keyword evidence="2" id="KW-0805">Transcription regulation</keyword>
<feature type="domain" description="RNA polymerase sigma-70 region 2" evidence="5">
    <location>
        <begin position="27"/>
        <end position="72"/>
    </location>
</feature>
<dbReference type="EMBL" id="BNJJ01000026">
    <property type="protein sequence ID" value="GHO88667.1"/>
    <property type="molecule type" value="Genomic_DNA"/>
</dbReference>
<evidence type="ECO:0000256" key="3">
    <source>
        <dbReference type="ARBA" id="ARBA00023082"/>
    </source>
</evidence>
<dbReference type="InterPro" id="IPR013249">
    <property type="entry name" value="RNA_pol_sigma70_r4_t2"/>
</dbReference>
<comment type="similarity">
    <text evidence="1">Belongs to the sigma-70 factor family. ECF subfamily.</text>
</comment>
<organism evidence="7 8">
    <name type="scientific">Dictyobacter formicarum</name>
    <dbReference type="NCBI Taxonomy" id="2778368"/>
    <lineage>
        <taxon>Bacteria</taxon>
        <taxon>Bacillati</taxon>
        <taxon>Chloroflexota</taxon>
        <taxon>Ktedonobacteria</taxon>
        <taxon>Ktedonobacterales</taxon>
        <taxon>Dictyobacteraceae</taxon>
        <taxon>Dictyobacter</taxon>
    </lineage>
</organism>
<dbReference type="InterPro" id="IPR013325">
    <property type="entry name" value="RNA_pol_sigma_r2"/>
</dbReference>
<keyword evidence="4" id="KW-0804">Transcription</keyword>
<keyword evidence="8" id="KW-1185">Reference proteome</keyword>
<dbReference type="CDD" id="cd06171">
    <property type="entry name" value="Sigma70_r4"/>
    <property type="match status" value="1"/>
</dbReference>
<dbReference type="InterPro" id="IPR014284">
    <property type="entry name" value="RNA_pol_sigma-70_dom"/>
</dbReference>
<evidence type="ECO:0000259" key="5">
    <source>
        <dbReference type="Pfam" id="PF04542"/>
    </source>
</evidence>
<dbReference type="Pfam" id="PF04542">
    <property type="entry name" value="Sigma70_r2"/>
    <property type="match status" value="1"/>
</dbReference>
<feature type="domain" description="RNA polymerase sigma factor 70 region 4 type 2" evidence="6">
    <location>
        <begin position="144"/>
        <end position="194"/>
    </location>
</feature>
<dbReference type="Proteomes" id="UP000635565">
    <property type="component" value="Unassembled WGS sequence"/>
</dbReference>